<sequence length="213" mass="24104">MQLRIHALYGHDRRLKIILSCFFVTATLSDLGIAIAKLVTNNGYVQPLPFLIDPMSLCVGTIPKFLLIYPVPMMIFDSILLILVVYKAYLVQREESASAISSKVWLGARIMRIMIRDSVLYFACTVGVNLFNLLMWAFGPYDLFTMGAAWGATVPVMAASRILFNMRKAYHQPVDDFVPGSEFDTEFRVANRSQGSKEPTFWSQSDRMNSQIE</sequence>
<dbReference type="AlphaFoldDB" id="A0A8H6XXN0"/>
<dbReference type="EMBL" id="JACAZH010000016">
    <property type="protein sequence ID" value="KAF7349478.1"/>
    <property type="molecule type" value="Genomic_DNA"/>
</dbReference>
<dbReference type="OrthoDB" id="3349377at2759"/>
<reference evidence="3" key="1">
    <citation type="submission" date="2020-05" db="EMBL/GenBank/DDBJ databases">
        <title>Mycena genomes resolve the evolution of fungal bioluminescence.</title>
        <authorList>
            <person name="Tsai I.J."/>
        </authorList>
    </citation>
    <scope>NUCLEOTIDE SEQUENCE</scope>
    <source>
        <strain evidence="3">160909Yilan</strain>
    </source>
</reference>
<keyword evidence="2" id="KW-0472">Membrane</keyword>
<keyword evidence="2" id="KW-1133">Transmembrane helix</keyword>
<proteinExistence type="predicted"/>
<comment type="caution">
    <text evidence="3">The sequence shown here is derived from an EMBL/GenBank/DDBJ whole genome shotgun (WGS) entry which is preliminary data.</text>
</comment>
<feature type="transmembrane region" description="Helical" evidence="2">
    <location>
        <begin position="65"/>
        <end position="86"/>
    </location>
</feature>
<protein>
    <submittedName>
        <fullName evidence="3">Uncharacterized protein</fullName>
    </submittedName>
</protein>
<keyword evidence="4" id="KW-1185">Reference proteome</keyword>
<feature type="transmembrane region" description="Helical" evidence="2">
    <location>
        <begin position="119"/>
        <end position="138"/>
    </location>
</feature>
<organism evidence="3 4">
    <name type="scientific">Mycena sanguinolenta</name>
    <dbReference type="NCBI Taxonomy" id="230812"/>
    <lineage>
        <taxon>Eukaryota</taxon>
        <taxon>Fungi</taxon>
        <taxon>Dikarya</taxon>
        <taxon>Basidiomycota</taxon>
        <taxon>Agaricomycotina</taxon>
        <taxon>Agaricomycetes</taxon>
        <taxon>Agaricomycetidae</taxon>
        <taxon>Agaricales</taxon>
        <taxon>Marasmiineae</taxon>
        <taxon>Mycenaceae</taxon>
        <taxon>Mycena</taxon>
    </lineage>
</organism>
<name>A0A8H6XXN0_9AGAR</name>
<feature type="region of interest" description="Disordered" evidence="1">
    <location>
        <begin position="190"/>
        <end position="213"/>
    </location>
</feature>
<feature type="compositionally biased region" description="Polar residues" evidence="1">
    <location>
        <begin position="191"/>
        <end position="213"/>
    </location>
</feature>
<evidence type="ECO:0000256" key="1">
    <source>
        <dbReference type="SAM" id="MobiDB-lite"/>
    </source>
</evidence>
<feature type="transmembrane region" description="Helical" evidence="2">
    <location>
        <begin position="21"/>
        <end position="45"/>
    </location>
</feature>
<evidence type="ECO:0000256" key="2">
    <source>
        <dbReference type="SAM" id="Phobius"/>
    </source>
</evidence>
<accession>A0A8H6XXN0</accession>
<keyword evidence="2" id="KW-0812">Transmembrane</keyword>
<gene>
    <name evidence="3" type="ORF">MSAN_01738100</name>
</gene>
<evidence type="ECO:0000313" key="4">
    <source>
        <dbReference type="Proteomes" id="UP000623467"/>
    </source>
</evidence>
<dbReference type="Proteomes" id="UP000623467">
    <property type="component" value="Unassembled WGS sequence"/>
</dbReference>
<feature type="transmembrane region" description="Helical" evidence="2">
    <location>
        <begin position="144"/>
        <end position="164"/>
    </location>
</feature>
<evidence type="ECO:0000313" key="3">
    <source>
        <dbReference type="EMBL" id="KAF7349478.1"/>
    </source>
</evidence>